<keyword evidence="5" id="KW-1133">Transmembrane helix</keyword>
<evidence type="ECO:0000259" key="9">
    <source>
        <dbReference type="Pfam" id="PF09177"/>
    </source>
</evidence>
<proteinExistence type="inferred from homology"/>
<comment type="subcellular location">
    <subcellularLocation>
        <location evidence="8">Golgi apparatus</location>
        <location evidence="8">trans-Golgi network membrane</location>
        <topology evidence="8">Single-pass type IV membrane protein</topology>
    </subcellularLocation>
</comment>
<dbReference type="GO" id="GO:0005794">
    <property type="term" value="C:Golgi apparatus"/>
    <property type="evidence" value="ECO:0007669"/>
    <property type="project" value="UniProtKB-SubCell"/>
</dbReference>
<evidence type="ECO:0000256" key="3">
    <source>
        <dbReference type="ARBA" id="ARBA00022692"/>
    </source>
</evidence>
<dbReference type="PANTHER" id="PTHR34949:SF6">
    <property type="entry name" value="EXPRESSED PROTEIN"/>
    <property type="match status" value="1"/>
</dbReference>
<sequence length="373" mass="42164">MATAFDRWEKDPFFYAAEEVQESTDRMESAYRRWMHEKGVAVASGGNWGDFVVELRREVHTALGTAKWQLEELEKAVRYSDHALAAGEATVTRHSDFVAAIRSNISMVEKALKESNLEEEGESGLAWVRLDEGERDELALFLSGSRAEEEKVLPTPAVGVHEAGNRMNEEASVCKPFHNNELPSLEMMDDKLKGHRRAASACADLGIWKISVSTEESPRKLSDEQANLPPPRILSLSELKTVESASKPKWYRNGFRKWKAVSHEDIEESIPLQNHQLTRGMNACYEKSKSCLGDFTDDSTNKQLYGWFGAFQRQIQRSQYQIQYGRPIQMIIWTAVTAQVFAACIRQAELSVEASCQLLILNVMNVQQVISCK</sequence>
<dbReference type="EMBL" id="JAGFBR010000004">
    <property type="protein sequence ID" value="KAH0468246.1"/>
    <property type="molecule type" value="Genomic_DNA"/>
</dbReference>
<evidence type="ECO:0000256" key="6">
    <source>
        <dbReference type="ARBA" id="ARBA00023034"/>
    </source>
</evidence>
<accession>A0AAV7HIA0</accession>
<gene>
    <name evidence="10" type="ORF">IEQ34_003279</name>
</gene>
<keyword evidence="7" id="KW-0472">Membrane</keyword>
<name>A0AAV7HIA0_DENCH</name>
<feature type="domain" description="Syntaxin 6/10/61 N-terminal" evidence="9">
    <location>
        <begin position="11"/>
        <end position="108"/>
    </location>
</feature>
<evidence type="ECO:0000256" key="4">
    <source>
        <dbReference type="ARBA" id="ARBA00022927"/>
    </source>
</evidence>
<dbReference type="Proteomes" id="UP000775213">
    <property type="component" value="Unassembled WGS sequence"/>
</dbReference>
<dbReference type="CDD" id="cd21442">
    <property type="entry name" value="SNARE_NTD_STX6-like"/>
    <property type="match status" value="1"/>
</dbReference>
<evidence type="ECO:0000313" key="10">
    <source>
        <dbReference type="EMBL" id="KAH0468246.1"/>
    </source>
</evidence>
<dbReference type="GO" id="GO:0016020">
    <property type="term" value="C:membrane"/>
    <property type="evidence" value="ECO:0007669"/>
    <property type="project" value="InterPro"/>
</dbReference>
<dbReference type="Gene3D" id="1.20.58.90">
    <property type="match status" value="1"/>
</dbReference>
<evidence type="ECO:0000313" key="11">
    <source>
        <dbReference type="Proteomes" id="UP000775213"/>
    </source>
</evidence>
<dbReference type="SUPFAM" id="SSF47661">
    <property type="entry name" value="t-snare proteins"/>
    <property type="match status" value="1"/>
</dbReference>
<dbReference type="GO" id="GO:0015031">
    <property type="term" value="P:protein transport"/>
    <property type="evidence" value="ECO:0007669"/>
    <property type="project" value="UniProtKB-KW"/>
</dbReference>
<dbReference type="GO" id="GO:0048193">
    <property type="term" value="P:Golgi vesicle transport"/>
    <property type="evidence" value="ECO:0007669"/>
    <property type="project" value="InterPro"/>
</dbReference>
<dbReference type="InterPro" id="IPR010989">
    <property type="entry name" value="SNARE"/>
</dbReference>
<evidence type="ECO:0000256" key="7">
    <source>
        <dbReference type="ARBA" id="ARBA00023136"/>
    </source>
</evidence>
<evidence type="ECO:0000256" key="8">
    <source>
        <dbReference type="ARBA" id="ARBA00037801"/>
    </source>
</evidence>
<evidence type="ECO:0000256" key="1">
    <source>
        <dbReference type="ARBA" id="ARBA00009063"/>
    </source>
</evidence>
<comment type="caution">
    <text evidence="10">The sequence shown here is derived from an EMBL/GenBank/DDBJ whole genome shotgun (WGS) entry which is preliminary data.</text>
</comment>
<keyword evidence="2" id="KW-0813">Transport</keyword>
<dbReference type="InterPro" id="IPR015260">
    <property type="entry name" value="Syntaxin-6/10/61_N"/>
</dbReference>
<protein>
    <recommendedName>
        <fullName evidence="9">Syntaxin 6/10/61 N-terminal domain-containing protein</fullName>
    </recommendedName>
</protein>
<keyword evidence="11" id="KW-1185">Reference proteome</keyword>
<dbReference type="PANTHER" id="PTHR34949">
    <property type="entry name" value="OS05G0443700 PROTEIN"/>
    <property type="match status" value="1"/>
</dbReference>
<dbReference type="AlphaFoldDB" id="A0AAV7HIA0"/>
<dbReference type="FunFam" id="1.20.58.90:FF:000004">
    <property type="entry name" value="Syntaxin 10"/>
    <property type="match status" value="1"/>
</dbReference>
<evidence type="ECO:0000256" key="2">
    <source>
        <dbReference type="ARBA" id="ARBA00022448"/>
    </source>
</evidence>
<dbReference type="Pfam" id="PF09177">
    <property type="entry name" value="STX6_10_61_N"/>
    <property type="match status" value="1"/>
</dbReference>
<keyword evidence="3" id="KW-0812">Transmembrane</keyword>
<organism evidence="10 11">
    <name type="scientific">Dendrobium chrysotoxum</name>
    <name type="common">Orchid</name>
    <dbReference type="NCBI Taxonomy" id="161865"/>
    <lineage>
        <taxon>Eukaryota</taxon>
        <taxon>Viridiplantae</taxon>
        <taxon>Streptophyta</taxon>
        <taxon>Embryophyta</taxon>
        <taxon>Tracheophyta</taxon>
        <taxon>Spermatophyta</taxon>
        <taxon>Magnoliopsida</taxon>
        <taxon>Liliopsida</taxon>
        <taxon>Asparagales</taxon>
        <taxon>Orchidaceae</taxon>
        <taxon>Epidendroideae</taxon>
        <taxon>Malaxideae</taxon>
        <taxon>Dendrobiinae</taxon>
        <taxon>Dendrobium</taxon>
    </lineage>
</organism>
<evidence type="ECO:0000256" key="5">
    <source>
        <dbReference type="ARBA" id="ARBA00022989"/>
    </source>
</evidence>
<comment type="similarity">
    <text evidence="1">Belongs to the syntaxin family.</text>
</comment>
<keyword evidence="4" id="KW-0653">Protein transport</keyword>
<keyword evidence="6" id="KW-0333">Golgi apparatus</keyword>
<reference evidence="10 11" key="1">
    <citation type="journal article" date="2021" name="Hortic Res">
        <title>Chromosome-scale assembly of the Dendrobium chrysotoxum genome enhances the understanding of orchid evolution.</title>
        <authorList>
            <person name="Zhang Y."/>
            <person name="Zhang G.Q."/>
            <person name="Zhang D."/>
            <person name="Liu X.D."/>
            <person name="Xu X.Y."/>
            <person name="Sun W.H."/>
            <person name="Yu X."/>
            <person name="Zhu X."/>
            <person name="Wang Z.W."/>
            <person name="Zhao X."/>
            <person name="Zhong W.Y."/>
            <person name="Chen H."/>
            <person name="Yin W.L."/>
            <person name="Huang T."/>
            <person name="Niu S.C."/>
            <person name="Liu Z.J."/>
        </authorList>
    </citation>
    <scope>NUCLEOTIDE SEQUENCE [LARGE SCALE GENOMIC DNA]</scope>
    <source>
        <strain evidence="10">Lindl</strain>
    </source>
</reference>